<gene>
    <name evidence="1" type="ORF">ENV14_03690</name>
</gene>
<sequence>MTKFGRMTIPKSEDDIKKISEEIMRQEHQDVELGAEEAEEGTRMHVHGGADLSVIAHELTHIQELLLHVIQAIRELRDSVDNLDITIRKSLRALALLQVANSLSDAESRHRLLEQVSKDLGVDVKKHDK</sequence>
<dbReference type="AlphaFoldDB" id="A0A7C4BCZ0"/>
<name>A0A7C4BCZ0_9CREN</name>
<organism evidence="1">
    <name type="scientific">Ignisphaera aggregans</name>
    <dbReference type="NCBI Taxonomy" id="334771"/>
    <lineage>
        <taxon>Archaea</taxon>
        <taxon>Thermoproteota</taxon>
        <taxon>Thermoprotei</taxon>
        <taxon>Desulfurococcales</taxon>
        <taxon>Desulfurococcaceae</taxon>
        <taxon>Ignisphaera</taxon>
    </lineage>
</organism>
<reference evidence="1" key="1">
    <citation type="journal article" date="2020" name="mSystems">
        <title>Genome- and Community-Level Interaction Insights into Carbon Utilization and Element Cycling Functions of Hydrothermarchaeota in Hydrothermal Sediment.</title>
        <authorList>
            <person name="Zhou Z."/>
            <person name="Liu Y."/>
            <person name="Xu W."/>
            <person name="Pan J."/>
            <person name="Luo Z.H."/>
            <person name="Li M."/>
        </authorList>
    </citation>
    <scope>NUCLEOTIDE SEQUENCE [LARGE SCALE GENOMIC DNA]</scope>
    <source>
        <strain evidence="1">SpSt-732</strain>
    </source>
</reference>
<dbReference type="EMBL" id="DTFF01000033">
    <property type="protein sequence ID" value="HGI87477.1"/>
    <property type="molecule type" value="Genomic_DNA"/>
</dbReference>
<evidence type="ECO:0000313" key="1">
    <source>
        <dbReference type="EMBL" id="HGI87477.1"/>
    </source>
</evidence>
<accession>A0A7C4BCZ0</accession>
<protein>
    <submittedName>
        <fullName evidence="1">Uncharacterized protein</fullName>
    </submittedName>
</protein>
<proteinExistence type="predicted"/>
<comment type="caution">
    <text evidence="1">The sequence shown here is derived from an EMBL/GenBank/DDBJ whole genome shotgun (WGS) entry which is preliminary data.</text>
</comment>